<name>A0A0F6YLE9_9BACT</name>
<gene>
    <name evidence="1" type="ORF">DB32_005419</name>
</gene>
<evidence type="ECO:0008006" key="3">
    <source>
        <dbReference type="Google" id="ProtNLM"/>
    </source>
</evidence>
<keyword evidence="2" id="KW-1185">Reference proteome</keyword>
<dbReference type="RefSeq" id="WP_053235433.1">
    <property type="nucleotide sequence ID" value="NZ_CP011125.1"/>
</dbReference>
<evidence type="ECO:0000313" key="2">
    <source>
        <dbReference type="Proteomes" id="UP000034883"/>
    </source>
</evidence>
<proteinExistence type="predicted"/>
<dbReference type="STRING" id="927083.DB32_005419"/>
<protein>
    <recommendedName>
        <fullName evidence="3">STAS/SEC14 domain-containing protein</fullName>
    </recommendedName>
</protein>
<dbReference type="EMBL" id="CP011125">
    <property type="protein sequence ID" value="AKF08270.1"/>
    <property type="molecule type" value="Genomic_DNA"/>
</dbReference>
<reference evidence="1 2" key="1">
    <citation type="submission" date="2015-03" db="EMBL/GenBank/DDBJ databases">
        <title>Genome assembly of Sandaracinus amylolyticus DSM 53668.</title>
        <authorList>
            <person name="Sharma G."/>
            <person name="Subramanian S."/>
        </authorList>
    </citation>
    <scope>NUCLEOTIDE SEQUENCE [LARGE SCALE GENOMIC DNA]</scope>
    <source>
        <strain evidence="1 2">DSM 53668</strain>
    </source>
</reference>
<dbReference type="OrthoDB" id="5531727at2"/>
<dbReference type="Proteomes" id="UP000034883">
    <property type="component" value="Chromosome"/>
</dbReference>
<dbReference type="KEGG" id="samy:DB32_005419"/>
<evidence type="ECO:0000313" key="1">
    <source>
        <dbReference type="EMBL" id="AKF08270.1"/>
    </source>
</evidence>
<sequence length="156" mass="17391">MYVHAHDPVRGLAVWYFRDATDEDWAQHFAHLDEIATWSRTTGKRAACVLVVGRFDVPDAKRRAELAWHTEQPGYDPYVAFIAPNAAVRGALTVMSWLQKKPRFESGFVSSPEEAQAWLEERRGEPLPALGRMIDGVLARAGHAAPRAPVMQRGGA</sequence>
<organism evidence="1 2">
    <name type="scientific">Sandaracinus amylolyticus</name>
    <dbReference type="NCBI Taxonomy" id="927083"/>
    <lineage>
        <taxon>Bacteria</taxon>
        <taxon>Pseudomonadati</taxon>
        <taxon>Myxococcota</taxon>
        <taxon>Polyangia</taxon>
        <taxon>Polyangiales</taxon>
        <taxon>Sandaracinaceae</taxon>
        <taxon>Sandaracinus</taxon>
    </lineage>
</organism>
<accession>A0A0F6YLE9</accession>
<dbReference type="AlphaFoldDB" id="A0A0F6YLE9"/>